<dbReference type="GO" id="GO:0005525">
    <property type="term" value="F:GTP binding"/>
    <property type="evidence" value="ECO:0007669"/>
    <property type="project" value="UniProtKB-KW"/>
</dbReference>
<dbReference type="Gene3D" id="3.40.50.300">
    <property type="entry name" value="P-loop containing nucleotide triphosphate hydrolases"/>
    <property type="match status" value="1"/>
</dbReference>
<evidence type="ECO:0000259" key="5">
    <source>
        <dbReference type="PROSITE" id="PS51720"/>
    </source>
</evidence>
<dbReference type="PANTHER" id="PTHR10903">
    <property type="entry name" value="GTPASE, IMAP FAMILY MEMBER-RELATED"/>
    <property type="match status" value="1"/>
</dbReference>
<sequence length="318" mass="35555">MGGGDISIENDWELASSLTSGADDAAKTIVLVGRTGNGKSATGNSILGKKVFLSSLGCSVVTNTSELQTTVLDDGQVVNVIDTPGIFDSSEGTEQLRKEIVKCVGLAKNGIHVFLLVFSIRTRFSHEEEAALQYMRDFFGDKINDYMIVVFTGGDELLDDEVTLTEHLGSKCPRSLQDVIKLCGNRVILFDNKTKEEKQRVEQVESLMSLVNLVIAHNNGLPYTNELFEEMKKGASMKTVIGNQNYQLEEHINRITEMVEMMLKETTLRLEKMLETERAARANAEMKAADAEKKRRRMELQLVAMQMFRSAQYYRSSF</sequence>
<dbReference type="InterPro" id="IPR027417">
    <property type="entry name" value="P-loop_NTPase"/>
</dbReference>
<evidence type="ECO:0000256" key="3">
    <source>
        <dbReference type="ARBA" id="ARBA00023134"/>
    </source>
</evidence>
<reference evidence="6" key="1">
    <citation type="submission" date="2022-04" db="EMBL/GenBank/DDBJ databases">
        <title>A functionally conserved STORR gene fusion in Papaver species that diverged 16.8 million years ago.</title>
        <authorList>
            <person name="Catania T."/>
        </authorList>
    </citation>
    <scope>NUCLEOTIDE SEQUENCE</scope>
    <source>
        <strain evidence="6">S-188037</strain>
    </source>
</reference>
<accession>A0AAD4T7H6</accession>
<evidence type="ECO:0000256" key="4">
    <source>
        <dbReference type="SAM" id="Coils"/>
    </source>
</evidence>
<comment type="caution">
    <text evidence="6">The sequence shown here is derived from an EMBL/GenBank/DDBJ whole genome shotgun (WGS) entry which is preliminary data.</text>
</comment>
<proteinExistence type="inferred from homology"/>
<keyword evidence="2" id="KW-0547">Nucleotide-binding</keyword>
<dbReference type="AlphaFoldDB" id="A0AAD4T7H6"/>
<dbReference type="PANTHER" id="PTHR10903:SF184">
    <property type="entry name" value="GTP-BINDING PROTEIN A"/>
    <property type="match status" value="1"/>
</dbReference>
<feature type="coiled-coil region" evidence="4">
    <location>
        <begin position="274"/>
        <end position="301"/>
    </location>
</feature>
<dbReference type="Proteomes" id="UP001202328">
    <property type="component" value="Unassembled WGS sequence"/>
</dbReference>
<evidence type="ECO:0000313" key="6">
    <source>
        <dbReference type="EMBL" id="KAI3940670.1"/>
    </source>
</evidence>
<gene>
    <name evidence="6" type="ORF">MKW98_029989</name>
</gene>
<evidence type="ECO:0000256" key="2">
    <source>
        <dbReference type="ARBA" id="ARBA00022741"/>
    </source>
</evidence>
<name>A0AAD4T7H6_9MAGN</name>
<dbReference type="SUPFAM" id="SSF52540">
    <property type="entry name" value="P-loop containing nucleoside triphosphate hydrolases"/>
    <property type="match status" value="1"/>
</dbReference>
<keyword evidence="3" id="KW-0342">GTP-binding</keyword>
<organism evidence="6 7">
    <name type="scientific">Papaver atlanticum</name>
    <dbReference type="NCBI Taxonomy" id="357466"/>
    <lineage>
        <taxon>Eukaryota</taxon>
        <taxon>Viridiplantae</taxon>
        <taxon>Streptophyta</taxon>
        <taxon>Embryophyta</taxon>
        <taxon>Tracheophyta</taxon>
        <taxon>Spermatophyta</taxon>
        <taxon>Magnoliopsida</taxon>
        <taxon>Ranunculales</taxon>
        <taxon>Papaveraceae</taxon>
        <taxon>Papaveroideae</taxon>
        <taxon>Papaver</taxon>
    </lineage>
</organism>
<protein>
    <recommendedName>
        <fullName evidence="5">AIG1-type G domain-containing protein</fullName>
    </recommendedName>
</protein>
<keyword evidence="7" id="KW-1185">Reference proteome</keyword>
<comment type="similarity">
    <text evidence="1">Belongs to the TRAFAC class TrmE-Era-EngA-EngB-Septin-like GTPase superfamily. AIG1/Toc34/Toc159-like paraseptin GTPase family. IAN subfamily.</text>
</comment>
<dbReference type="PROSITE" id="PS51720">
    <property type="entry name" value="G_AIG1"/>
    <property type="match status" value="1"/>
</dbReference>
<dbReference type="Pfam" id="PF04548">
    <property type="entry name" value="AIG1"/>
    <property type="match status" value="1"/>
</dbReference>
<dbReference type="EMBL" id="JAJJMB010005117">
    <property type="protein sequence ID" value="KAI3940670.1"/>
    <property type="molecule type" value="Genomic_DNA"/>
</dbReference>
<dbReference type="InterPro" id="IPR045058">
    <property type="entry name" value="GIMA/IAN/Toc"/>
</dbReference>
<feature type="domain" description="AIG1-type G" evidence="5">
    <location>
        <begin position="24"/>
        <end position="232"/>
    </location>
</feature>
<evidence type="ECO:0000313" key="7">
    <source>
        <dbReference type="Proteomes" id="UP001202328"/>
    </source>
</evidence>
<dbReference type="FunFam" id="3.40.50.300:FF:000840">
    <property type="entry name" value="Immune-associated nucleotide-binding protein 9"/>
    <property type="match status" value="1"/>
</dbReference>
<keyword evidence="4" id="KW-0175">Coiled coil</keyword>
<dbReference type="InterPro" id="IPR006703">
    <property type="entry name" value="G_AIG1"/>
</dbReference>
<dbReference type="CDD" id="cd01852">
    <property type="entry name" value="AIG1"/>
    <property type="match status" value="1"/>
</dbReference>
<evidence type="ECO:0000256" key="1">
    <source>
        <dbReference type="ARBA" id="ARBA00008535"/>
    </source>
</evidence>